<dbReference type="PANTHER" id="PTHR31474">
    <property type="entry name" value="HR-LIKE LESION-INDUCER"/>
    <property type="match status" value="1"/>
</dbReference>
<feature type="transmembrane region" description="Helical" evidence="1">
    <location>
        <begin position="62"/>
        <end position="90"/>
    </location>
</feature>
<keyword evidence="3" id="KW-1185">Reference proteome</keyword>
<accession>A0AAV6WNA2</accession>
<proteinExistence type="predicted"/>
<dbReference type="InterPro" id="IPR008637">
    <property type="entry name" value="HR_lesion"/>
</dbReference>
<evidence type="ECO:0000256" key="1">
    <source>
        <dbReference type="SAM" id="Phobius"/>
    </source>
</evidence>
<keyword evidence="1" id="KW-1133">Transmembrane helix</keyword>
<gene>
    <name evidence="2" type="ORF">BUALT_Bualt14G0110000</name>
</gene>
<evidence type="ECO:0000313" key="2">
    <source>
        <dbReference type="EMBL" id="KAG8370370.1"/>
    </source>
</evidence>
<protein>
    <submittedName>
        <fullName evidence="2">Uncharacterized protein</fullName>
    </submittedName>
</protein>
<organism evidence="2 3">
    <name type="scientific">Buddleja alternifolia</name>
    <dbReference type="NCBI Taxonomy" id="168488"/>
    <lineage>
        <taxon>Eukaryota</taxon>
        <taxon>Viridiplantae</taxon>
        <taxon>Streptophyta</taxon>
        <taxon>Embryophyta</taxon>
        <taxon>Tracheophyta</taxon>
        <taxon>Spermatophyta</taxon>
        <taxon>Magnoliopsida</taxon>
        <taxon>eudicotyledons</taxon>
        <taxon>Gunneridae</taxon>
        <taxon>Pentapetalae</taxon>
        <taxon>asterids</taxon>
        <taxon>lamiids</taxon>
        <taxon>Lamiales</taxon>
        <taxon>Scrophulariaceae</taxon>
        <taxon>Buddlejeae</taxon>
        <taxon>Buddleja</taxon>
    </lineage>
</organism>
<evidence type="ECO:0000313" key="3">
    <source>
        <dbReference type="Proteomes" id="UP000826271"/>
    </source>
</evidence>
<keyword evidence="1" id="KW-0472">Membrane</keyword>
<dbReference type="EMBL" id="WHWC01000014">
    <property type="protein sequence ID" value="KAG8370370.1"/>
    <property type="molecule type" value="Genomic_DNA"/>
</dbReference>
<comment type="caution">
    <text evidence="2">The sequence shown here is derived from an EMBL/GenBank/DDBJ whole genome shotgun (WGS) entry which is preliminary data.</text>
</comment>
<dbReference type="AlphaFoldDB" id="A0AAV6WNA2"/>
<keyword evidence="1" id="KW-0812">Transmembrane</keyword>
<sequence length="141" mass="15999">MRVHLYRFNEFGEDGGPAAKQWAPKLALVKNYIDETIGKFDFHVDARTFVAVCISLKGIGGLLFVIGSGFGAFLLIFYLILTTPLLYGFYNYNSGEQEFWRLLHEFLQCVALVGALLFFFGMKNSITRKQPKRMTSKPKTA</sequence>
<dbReference type="Proteomes" id="UP000826271">
    <property type="component" value="Unassembled WGS sequence"/>
</dbReference>
<dbReference type="Pfam" id="PF05514">
    <property type="entry name" value="HR_lesion"/>
    <property type="match status" value="1"/>
</dbReference>
<feature type="transmembrane region" description="Helical" evidence="1">
    <location>
        <begin position="102"/>
        <end position="122"/>
    </location>
</feature>
<name>A0AAV6WNA2_9LAMI</name>
<reference evidence="2" key="1">
    <citation type="submission" date="2019-10" db="EMBL/GenBank/DDBJ databases">
        <authorList>
            <person name="Zhang R."/>
            <person name="Pan Y."/>
            <person name="Wang J."/>
            <person name="Ma R."/>
            <person name="Yu S."/>
        </authorList>
    </citation>
    <scope>NUCLEOTIDE SEQUENCE</scope>
    <source>
        <strain evidence="2">LA-IB0</strain>
        <tissue evidence="2">Leaf</tissue>
    </source>
</reference>
<dbReference type="PANTHER" id="PTHR31474:SF4">
    <property type="entry name" value="NICOTIANA LESION-INDUCING LIKE"/>
    <property type="match status" value="1"/>
</dbReference>